<feature type="transmembrane region" description="Helical" evidence="7">
    <location>
        <begin position="32"/>
        <end position="50"/>
    </location>
</feature>
<keyword evidence="6 7" id="KW-0472">Membrane</keyword>
<dbReference type="GO" id="GO:0005886">
    <property type="term" value="C:plasma membrane"/>
    <property type="evidence" value="ECO:0007669"/>
    <property type="project" value="UniProtKB-SubCell"/>
</dbReference>
<evidence type="ECO:0000256" key="2">
    <source>
        <dbReference type="ARBA" id="ARBA00022448"/>
    </source>
</evidence>
<reference evidence="9" key="1">
    <citation type="submission" date="2022-09" db="EMBL/GenBank/DDBJ databases">
        <title>Rhodovastum sp. nov. RN2-1 isolated from soil in Seongnam, South Korea.</title>
        <authorList>
            <person name="Le N.T."/>
        </authorList>
    </citation>
    <scope>NUCLEOTIDE SEQUENCE</scope>
    <source>
        <strain evidence="9">RN2-1</strain>
    </source>
</reference>
<dbReference type="Proteomes" id="UP001165679">
    <property type="component" value="Unassembled WGS sequence"/>
</dbReference>
<sequence>MTTESGAKTNLATANWSKVGWANLSWPVGGRFVSLAGFAVLWWIGARLAASPQFLPSPAQVLRVAWTALLDGDMPRDIGATLLRVVVAFGVSMAAGSVAGYFAGRSARANALMDPWLTIALNLPVLVVVILVYIWVGLNEVAAVLAVAIVKAPTVMVTVREGARALDPALEEVAFVYRLPRLRRLRWIILPQLAPYLAAAGRGGLSVTWKIVLVVELLGRPNGVGFALNLFFQNFNVAGILAYGLVFAVIMLVVEAALLQPWEQRANAWRRGA</sequence>
<evidence type="ECO:0000256" key="5">
    <source>
        <dbReference type="ARBA" id="ARBA00022989"/>
    </source>
</evidence>
<protein>
    <submittedName>
        <fullName evidence="9">ABC transporter permease subunit</fullName>
    </submittedName>
</protein>
<evidence type="ECO:0000256" key="3">
    <source>
        <dbReference type="ARBA" id="ARBA00022475"/>
    </source>
</evidence>
<keyword evidence="10" id="KW-1185">Reference proteome</keyword>
<proteinExistence type="inferred from homology"/>
<keyword evidence="3" id="KW-1003">Cell membrane</keyword>
<comment type="caution">
    <text evidence="9">The sequence shown here is derived from an EMBL/GenBank/DDBJ whole genome shotgun (WGS) entry which is preliminary data.</text>
</comment>
<evidence type="ECO:0000256" key="1">
    <source>
        <dbReference type="ARBA" id="ARBA00004651"/>
    </source>
</evidence>
<feature type="transmembrane region" description="Helical" evidence="7">
    <location>
        <begin position="116"/>
        <end position="135"/>
    </location>
</feature>
<keyword evidence="5 7" id="KW-1133">Transmembrane helix</keyword>
<dbReference type="InterPro" id="IPR035906">
    <property type="entry name" value="MetI-like_sf"/>
</dbReference>
<dbReference type="PANTHER" id="PTHR30151:SF38">
    <property type="entry name" value="ALIPHATIC SULFONATES TRANSPORT PERMEASE PROTEIN SSUC-RELATED"/>
    <property type="match status" value="1"/>
</dbReference>
<keyword evidence="2 7" id="KW-0813">Transport</keyword>
<gene>
    <name evidence="9" type="ORF">OL599_01540</name>
</gene>
<reference evidence="9" key="2">
    <citation type="submission" date="2022-10" db="EMBL/GenBank/DDBJ databases">
        <authorList>
            <person name="Trinh H.N."/>
        </authorList>
    </citation>
    <scope>NUCLEOTIDE SEQUENCE</scope>
    <source>
        <strain evidence="9">RN2-1</strain>
    </source>
</reference>
<accession>A0AA42CEA3</accession>
<feature type="transmembrane region" description="Helical" evidence="7">
    <location>
        <begin position="82"/>
        <end position="104"/>
    </location>
</feature>
<evidence type="ECO:0000256" key="7">
    <source>
        <dbReference type="RuleBase" id="RU363032"/>
    </source>
</evidence>
<feature type="domain" description="ABC transmembrane type-1" evidence="8">
    <location>
        <begin position="78"/>
        <end position="258"/>
    </location>
</feature>
<dbReference type="CDD" id="cd06261">
    <property type="entry name" value="TM_PBP2"/>
    <property type="match status" value="1"/>
</dbReference>
<feature type="transmembrane region" description="Helical" evidence="7">
    <location>
        <begin position="235"/>
        <end position="259"/>
    </location>
</feature>
<evidence type="ECO:0000313" key="10">
    <source>
        <dbReference type="Proteomes" id="UP001165679"/>
    </source>
</evidence>
<evidence type="ECO:0000256" key="4">
    <source>
        <dbReference type="ARBA" id="ARBA00022692"/>
    </source>
</evidence>
<dbReference type="InterPro" id="IPR000515">
    <property type="entry name" value="MetI-like"/>
</dbReference>
<evidence type="ECO:0000259" key="8">
    <source>
        <dbReference type="PROSITE" id="PS50928"/>
    </source>
</evidence>
<dbReference type="PROSITE" id="PS50928">
    <property type="entry name" value="ABC_TM1"/>
    <property type="match status" value="1"/>
</dbReference>
<dbReference type="EMBL" id="JAPDNT010000001">
    <property type="protein sequence ID" value="MCW3473251.1"/>
    <property type="molecule type" value="Genomic_DNA"/>
</dbReference>
<organism evidence="9 10">
    <name type="scientific">Limobrevibacterium gyesilva</name>
    <dbReference type="NCBI Taxonomy" id="2991712"/>
    <lineage>
        <taxon>Bacteria</taxon>
        <taxon>Pseudomonadati</taxon>
        <taxon>Pseudomonadota</taxon>
        <taxon>Alphaproteobacteria</taxon>
        <taxon>Acetobacterales</taxon>
        <taxon>Acetobacteraceae</taxon>
        <taxon>Limobrevibacterium</taxon>
    </lineage>
</organism>
<name>A0AA42CEA3_9PROT</name>
<dbReference type="RefSeq" id="WP_264711832.1">
    <property type="nucleotide sequence ID" value="NZ_JAPDNT010000001.1"/>
</dbReference>
<evidence type="ECO:0000256" key="6">
    <source>
        <dbReference type="ARBA" id="ARBA00023136"/>
    </source>
</evidence>
<dbReference type="Gene3D" id="1.10.3720.10">
    <property type="entry name" value="MetI-like"/>
    <property type="match status" value="1"/>
</dbReference>
<evidence type="ECO:0000313" key="9">
    <source>
        <dbReference type="EMBL" id="MCW3473251.1"/>
    </source>
</evidence>
<dbReference type="Pfam" id="PF00528">
    <property type="entry name" value="BPD_transp_1"/>
    <property type="match status" value="1"/>
</dbReference>
<keyword evidence="4 7" id="KW-0812">Transmembrane</keyword>
<comment type="subcellular location">
    <subcellularLocation>
        <location evidence="1 7">Cell membrane</location>
        <topology evidence="1 7">Multi-pass membrane protein</topology>
    </subcellularLocation>
</comment>
<comment type="similarity">
    <text evidence="7">Belongs to the binding-protein-dependent transport system permease family.</text>
</comment>
<dbReference type="PANTHER" id="PTHR30151">
    <property type="entry name" value="ALKANE SULFONATE ABC TRANSPORTER-RELATED, MEMBRANE SUBUNIT"/>
    <property type="match status" value="1"/>
</dbReference>
<dbReference type="GO" id="GO:0055085">
    <property type="term" value="P:transmembrane transport"/>
    <property type="evidence" value="ECO:0007669"/>
    <property type="project" value="InterPro"/>
</dbReference>
<dbReference type="SUPFAM" id="SSF161098">
    <property type="entry name" value="MetI-like"/>
    <property type="match status" value="1"/>
</dbReference>
<dbReference type="AlphaFoldDB" id="A0AA42CEA3"/>